<dbReference type="InterPro" id="IPR029638">
    <property type="entry name" value="FAM78"/>
</dbReference>
<dbReference type="eggNOG" id="ENOG502QPXK">
    <property type="taxonomic scope" value="Eukaryota"/>
</dbReference>
<feature type="compositionally biased region" description="Pro residues" evidence="1">
    <location>
        <begin position="313"/>
        <end position="330"/>
    </location>
</feature>
<evidence type="ECO:0000313" key="3">
    <source>
        <dbReference type="Proteomes" id="UP000007879"/>
    </source>
</evidence>
<name>A0A1X7UVZ3_AMPQE</name>
<feature type="region of interest" description="Disordered" evidence="1">
    <location>
        <begin position="1"/>
        <end position="36"/>
    </location>
</feature>
<dbReference type="PANTHER" id="PTHR31655:SF7">
    <property type="entry name" value="PROTEIN FAM78A"/>
    <property type="match status" value="1"/>
</dbReference>
<dbReference type="KEGG" id="aqu:100638595"/>
<dbReference type="AlphaFoldDB" id="A0A1X7UVZ3"/>
<dbReference type="EnsemblMetazoa" id="XM_003386628.2">
    <property type="protein sequence ID" value="XP_003386676.1"/>
    <property type="gene ID" value="LOC100638595"/>
</dbReference>
<protein>
    <submittedName>
        <fullName evidence="2">Uncharacterized protein</fullName>
    </submittedName>
</protein>
<dbReference type="InParanoid" id="A0A1X7UVZ3"/>
<evidence type="ECO:0000313" key="2">
    <source>
        <dbReference type="EnsemblMetazoa" id="Aqu2.1.31841_001"/>
    </source>
</evidence>
<dbReference type="STRING" id="400682.A0A1X7UVZ3"/>
<keyword evidence="3" id="KW-1185">Reference proteome</keyword>
<sequence length="347" mass="37965">MTIEEEKSTRGAATSGAVPLKTASNRSPSSRSSSPRKFAVIRSTAVVDQMCTLTKESHSTLNYITPHFRAEAEVQIGPLGEGEVYTIGWVQAVTSMVFTNTYPTGQSSWEIQELNTGETVAVSDADGRKYPWYGITTECQTVSGPDPSHRRIKVLMNDNFSPTVSWAVPVGRDQPDALQRVHRDQSFLVWLIAKNEITGAIQPLKAYRWRAIINIAVDCSREIGQRAKVLEPKIQAQPLELFDLRIPQSAVQSPRANEAQKFVWRTRESEMIFEVSCNPPLPPTLQPCLSSSSFSSSSLSSLSPSPSSSSLSPSPPPSLSPSPSPSPSPPSSSETRYCGSSIRYSPY</sequence>
<dbReference type="OrthoDB" id="9971204at2759"/>
<feature type="region of interest" description="Disordered" evidence="1">
    <location>
        <begin position="295"/>
        <end position="347"/>
    </location>
</feature>
<organism evidence="2">
    <name type="scientific">Amphimedon queenslandica</name>
    <name type="common">Sponge</name>
    <dbReference type="NCBI Taxonomy" id="400682"/>
    <lineage>
        <taxon>Eukaryota</taxon>
        <taxon>Metazoa</taxon>
        <taxon>Porifera</taxon>
        <taxon>Demospongiae</taxon>
        <taxon>Heteroscleromorpha</taxon>
        <taxon>Haplosclerida</taxon>
        <taxon>Niphatidae</taxon>
        <taxon>Amphimedon</taxon>
    </lineage>
</organism>
<dbReference type="OMA" id="DFFNYYG"/>
<evidence type="ECO:0000256" key="1">
    <source>
        <dbReference type="SAM" id="MobiDB-lite"/>
    </source>
</evidence>
<accession>A0A1X7UVZ3</accession>
<dbReference type="Proteomes" id="UP000007879">
    <property type="component" value="Unassembled WGS sequence"/>
</dbReference>
<reference evidence="2" key="2">
    <citation type="submission" date="2017-05" db="UniProtKB">
        <authorList>
            <consortium name="EnsemblMetazoa"/>
        </authorList>
    </citation>
    <scope>IDENTIFICATION</scope>
</reference>
<feature type="compositionally biased region" description="Low complexity" evidence="1">
    <location>
        <begin position="24"/>
        <end position="36"/>
    </location>
</feature>
<reference evidence="3" key="1">
    <citation type="journal article" date="2010" name="Nature">
        <title>The Amphimedon queenslandica genome and the evolution of animal complexity.</title>
        <authorList>
            <person name="Srivastava M."/>
            <person name="Simakov O."/>
            <person name="Chapman J."/>
            <person name="Fahey B."/>
            <person name="Gauthier M.E."/>
            <person name="Mitros T."/>
            <person name="Richards G.S."/>
            <person name="Conaco C."/>
            <person name="Dacre M."/>
            <person name="Hellsten U."/>
            <person name="Larroux C."/>
            <person name="Putnam N.H."/>
            <person name="Stanke M."/>
            <person name="Adamska M."/>
            <person name="Darling A."/>
            <person name="Degnan S.M."/>
            <person name="Oakley T.H."/>
            <person name="Plachetzki D.C."/>
            <person name="Zhai Y."/>
            <person name="Adamski M."/>
            <person name="Calcino A."/>
            <person name="Cummins S.F."/>
            <person name="Goodstein D.M."/>
            <person name="Harris C."/>
            <person name="Jackson D.J."/>
            <person name="Leys S.P."/>
            <person name="Shu S."/>
            <person name="Woodcroft B.J."/>
            <person name="Vervoort M."/>
            <person name="Kosik K.S."/>
            <person name="Manning G."/>
            <person name="Degnan B.M."/>
            <person name="Rokhsar D.S."/>
        </authorList>
    </citation>
    <scope>NUCLEOTIDE SEQUENCE [LARGE SCALE GENOMIC DNA]</scope>
</reference>
<gene>
    <name evidence="2" type="primary">100638595</name>
</gene>
<dbReference type="EnsemblMetazoa" id="Aqu2.1.31841_001">
    <property type="protein sequence ID" value="Aqu2.1.31841_001"/>
    <property type="gene ID" value="Aqu2.1.31841"/>
</dbReference>
<feature type="compositionally biased region" description="Low complexity" evidence="1">
    <location>
        <begin position="295"/>
        <end position="312"/>
    </location>
</feature>
<proteinExistence type="predicted"/>
<dbReference type="PANTHER" id="PTHR31655">
    <property type="entry name" value="PROTEIN FAM78A"/>
    <property type="match status" value="1"/>
</dbReference>